<dbReference type="EMBL" id="LGKP01000004">
    <property type="protein sequence ID" value="KPL91674.1"/>
    <property type="molecule type" value="Genomic_DNA"/>
</dbReference>
<protein>
    <recommendedName>
        <fullName evidence="3">DUF4034 domain-containing protein</fullName>
    </recommendedName>
</protein>
<evidence type="ECO:0008006" key="3">
    <source>
        <dbReference type="Google" id="ProtNLM"/>
    </source>
</evidence>
<evidence type="ECO:0000313" key="2">
    <source>
        <dbReference type="Proteomes" id="UP000050277"/>
    </source>
</evidence>
<dbReference type="RefSeq" id="WP_054532628.1">
    <property type="nucleotide sequence ID" value="NZ_LGKP01000004.1"/>
</dbReference>
<keyword evidence="2" id="KW-1185">Reference proteome</keyword>
<evidence type="ECO:0000313" key="1">
    <source>
        <dbReference type="EMBL" id="KPL91674.1"/>
    </source>
</evidence>
<organism evidence="1 2">
    <name type="scientific">Herpetosiphon geysericola</name>
    <dbReference type="NCBI Taxonomy" id="70996"/>
    <lineage>
        <taxon>Bacteria</taxon>
        <taxon>Bacillati</taxon>
        <taxon>Chloroflexota</taxon>
        <taxon>Chloroflexia</taxon>
        <taxon>Herpetosiphonales</taxon>
        <taxon>Herpetosiphonaceae</taxon>
        <taxon>Herpetosiphon</taxon>
    </lineage>
</organism>
<dbReference type="OrthoDB" id="9857478at2"/>
<sequence length="244" mass="27783">MHKQTIIEQISPEIYELEAEDARWYGSQTNNPHGLFYSSDTLHEIDSLIWDAANELTDSEKLLLMVAIYEDLPGYALLMLNWSRYQHFDPPTQALFWAEVRRILAQGDPAWAGPLEYHLALDWFELCSNCDSIWHRLTHDANTALLASVLRSSATTAWHLKAPLYARLIADVGWHEAIYASLHASYYTLYGQIDKHEALGYLQQLVIADPDQALATLISTFQVGERYTNAFGVEAMQRAAKKPN</sequence>
<proteinExistence type="predicted"/>
<reference evidence="1 2" key="1">
    <citation type="submission" date="2015-07" db="EMBL/GenBank/DDBJ databases">
        <title>Whole genome sequence of Herpetosiphon geysericola DSM 7119.</title>
        <authorList>
            <person name="Hemp J."/>
            <person name="Ward L.M."/>
            <person name="Pace L.A."/>
            <person name="Fischer W.W."/>
        </authorList>
    </citation>
    <scope>NUCLEOTIDE SEQUENCE [LARGE SCALE GENOMIC DNA]</scope>
    <source>
        <strain evidence="1 2">DSM 7119</strain>
    </source>
</reference>
<comment type="caution">
    <text evidence="1">The sequence shown here is derived from an EMBL/GenBank/DDBJ whole genome shotgun (WGS) entry which is preliminary data.</text>
</comment>
<dbReference type="AlphaFoldDB" id="A0A0N8GTC0"/>
<dbReference type="Proteomes" id="UP000050277">
    <property type="component" value="Unassembled WGS sequence"/>
</dbReference>
<dbReference type="STRING" id="70996.SE18_01410"/>
<accession>A0A0N8GTC0</accession>
<name>A0A0N8GTC0_9CHLR</name>
<gene>
    <name evidence="1" type="ORF">SE18_01410</name>
</gene>